<keyword evidence="2" id="KW-1185">Reference proteome</keyword>
<dbReference type="Proteomes" id="UP001430193">
    <property type="component" value="Unassembled WGS sequence"/>
</dbReference>
<protein>
    <submittedName>
        <fullName evidence="1">Uncharacterized protein</fullName>
    </submittedName>
</protein>
<proteinExistence type="predicted"/>
<organism evidence="1 2">
    <name type="scientific">Dyella mobilis</name>
    <dbReference type="NCBI Taxonomy" id="1849582"/>
    <lineage>
        <taxon>Bacteria</taxon>
        <taxon>Pseudomonadati</taxon>
        <taxon>Pseudomonadota</taxon>
        <taxon>Gammaproteobacteria</taxon>
        <taxon>Lysobacterales</taxon>
        <taxon>Rhodanobacteraceae</taxon>
        <taxon>Dyella</taxon>
    </lineage>
</organism>
<dbReference type="RefSeq" id="WP_204630574.1">
    <property type="nucleotide sequence ID" value="NZ_BSOC01000007.1"/>
</dbReference>
<accession>A0ABS2KCY5</accession>
<evidence type="ECO:0000313" key="2">
    <source>
        <dbReference type="Proteomes" id="UP001430193"/>
    </source>
</evidence>
<name>A0ABS2KCY5_9GAMM</name>
<gene>
    <name evidence="1" type="ORF">ISS99_05400</name>
</gene>
<comment type="caution">
    <text evidence="1">The sequence shown here is derived from an EMBL/GenBank/DDBJ whole genome shotgun (WGS) entry which is preliminary data.</text>
</comment>
<evidence type="ECO:0000313" key="1">
    <source>
        <dbReference type="EMBL" id="MBM7128954.1"/>
    </source>
</evidence>
<reference evidence="1" key="1">
    <citation type="submission" date="2020-10" db="EMBL/GenBank/DDBJ databases">
        <title>Phylogeny of dyella-like bacteria.</title>
        <authorList>
            <person name="Fu J."/>
        </authorList>
    </citation>
    <scope>NUCLEOTIDE SEQUENCE</scope>
    <source>
        <strain evidence="1">DHON07</strain>
    </source>
</reference>
<dbReference type="EMBL" id="JADIKF010000036">
    <property type="protein sequence ID" value="MBM7128954.1"/>
    <property type="molecule type" value="Genomic_DNA"/>
</dbReference>
<sequence length="289" mass="31531">MAATASSIRKVLIIGLLQNDDGEMKEMADCFAEQVKLEGGTPVRADAKSSGDLAALVRKQGGTFSEVMFAGYSRFNTDANAPTRFDDRRLGGFPVPEVIACSWDCMIRLKVNVISFWCCEIATKRGAHIGSDEASAGSSPMYQGHLANIRRRIHEDKYAKVSTLEVICNELSILCQKYRINKSVTIRGLNGVGYITRKKGGLLDVKALDFQHVALIRKLNQLEILAGKGIKGKNGERIGKELAECEASLEKQLALKSTAHVISFDLNPDSWPMPVAGADIVVIEDEESA</sequence>